<dbReference type="Proteomes" id="UP000192527">
    <property type="component" value="Chromosome"/>
</dbReference>
<dbReference type="InterPro" id="IPR011008">
    <property type="entry name" value="Dimeric_a/b-barrel"/>
</dbReference>
<proteinExistence type="predicted"/>
<feature type="domain" description="ABM" evidence="1">
    <location>
        <begin position="4"/>
        <end position="91"/>
    </location>
</feature>
<organism evidence="2 3">
    <name type="scientific">Halobacillus mangrovi</name>
    <dbReference type="NCBI Taxonomy" id="402384"/>
    <lineage>
        <taxon>Bacteria</taxon>
        <taxon>Bacillati</taxon>
        <taxon>Bacillota</taxon>
        <taxon>Bacilli</taxon>
        <taxon>Bacillales</taxon>
        <taxon>Bacillaceae</taxon>
        <taxon>Halobacillus</taxon>
    </lineage>
</organism>
<dbReference type="OrthoDB" id="9806189at2"/>
<protein>
    <submittedName>
        <fullName evidence="2">Antibiotic biosynthesis monooxygenase</fullName>
    </submittedName>
</protein>
<dbReference type="SUPFAM" id="SSF54909">
    <property type="entry name" value="Dimeric alpha+beta barrel"/>
    <property type="match status" value="1"/>
</dbReference>
<keyword evidence="2" id="KW-0503">Monooxygenase</keyword>
<dbReference type="STRING" id="402384.HM131_05340"/>
<gene>
    <name evidence="2" type="ORF">HM131_05340</name>
</gene>
<accession>A0A1W5ZSL8</accession>
<dbReference type="KEGG" id="hmn:HM131_05340"/>
<dbReference type="Gene3D" id="3.30.70.100">
    <property type="match status" value="1"/>
</dbReference>
<keyword evidence="3" id="KW-1185">Reference proteome</keyword>
<evidence type="ECO:0000259" key="1">
    <source>
        <dbReference type="PROSITE" id="PS51725"/>
    </source>
</evidence>
<keyword evidence="2" id="KW-0560">Oxidoreductase</keyword>
<reference evidence="2 3" key="1">
    <citation type="submission" date="2017-04" db="EMBL/GenBank/DDBJ databases">
        <title>The whole genome sequencing and assembly of Halobacillus mangrovi strain.</title>
        <authorList>
            <person name="Lee S.-J."/>
            <person name="Park M.-K."/>
            <person name="Kim J.-Y."/>
            <person name="Lee Y.-J."/>
            <person name="Yi H."/>
            <person name="Bahn Y.-S."/>
            <person name="Kim J.F."/>
            <person name="Lee D.-W."/>
        </authorList>
    </citation>
    <scope>NUCLEOTIDE SEQUENCE [LARGE SCALE GENOMIC DNA]</scope>
    <source>
        <strain evidence="2 3">KTB 131</strain>
    </source>
</reference>
<dbReference type="GO" id="GO:0004497">
    <property type="term" value="F:monooxygenase activity"/>
    <property type="evidence" value="ECO:0007669"/>
    <property type="project" value="UniProtKB-KW"/>
</dbReference>
<dbReference type="Pfam" id="PF03992">
    <property type="entry name" value="ABM"/>
    <property type="match status" value="1"/>
</dbReference>
<dbReference type="PANTHER" id="PTHR33336">
    <property type="entry name" value="QUINOL MONOOXYGENASE YGIN-RELATED"/>
    <property type="match status" value="1"/>
</dbReference>
<dbReference type="InterPro" id="IPR050744">
    <property type="entry name" value="AI-2_Isomerase_LsrG"/>
</dbReference>
<dbReference type="RefSeq" id="WP_085028684.1">
    <property type="nucleotide sequence ID" value="NZ_CP020772.1"/>
</dbReference>
<dbReference type="PROSITE" id="PS51725">
    <property type="entry name" value="ABM"/>
    <property type="match status" value="1"/>
</dbReference>
<dbReference type="EMBL" id="CP020772">
    <property type="protein sequence ID" value="ARI76294.1"/>
    <property type="molecule type" value="Genomic_DNA"/>
</dbReference>
<name>A0A1W5ZSL8_9BACI</name>
<dbReference type="PANTHER" id="PTHR33336:SF3">
    <property type="entry name" value="ABM DOMAIN-CONTAINING PROTEIN"/>
    <property type="match status" value="1"/>
</dbReference>
<evidence type="ECO:0000313" key="2">
    <source>
        <dbReference type="EMBL" id="ARI76294.1"/>
    </source>
</evidence>
<sequence length="94" mass="11314">MTNIVVTAVFKPKQNQTRPLIHELEKVKKASREEKSCIQYDLHQSLEDDTLLIYEVWEDEDAVEEHIETDHYKTYRKNTEDLIESRDVYKFKNI</sequence>
<evidence type="ECO:0000313" key="3">
    <source>
        <dbReference type="Proteomes" id="UP000192527"/>
    </source>
</evidence>
<dbReference type="AlphaFoldDB" id="A0A1W5ZSL8"/>
<dbReference type="InterPro" id="IPR007138">
    <property type="entry name" value="ABM_dom"/>
</dbReference>